<keyword evidence="1" id="KW-0472">Membrane</keyword>
<keyword evidence="1" id="KW-1133">Transmembrane helix</keyword>
<reference evidence="2" key="1">
    <citation type="submission" date="2019-08" db="EMBL/GenBank/DDBJ databases">
        <authorList>
            <person name="Kucharzyk K."/>
            <person name="Murdoch R.W."/>
            <person name="Higgins S."/>
            <person name="Loffler F."/>
        </authorList>
    </citation>
    <scope>NUCLEOTIDE SEQUENCE</scope>
</reference>
<evidence type="ECO:0008006" key="3">
    <source>
        <dbReference type="Google" id="ProtNLM"/>
    </source>
</evidence>
<evidence type="ECO:0000313" key="2">
    <source>
        <dbReference type="EMBL" id="MPM06145.1"/>
    </source>
</evidence>
<feature type="transmembrane region" description="Helical" evidence="1">
    <location>
        <begin position="33"/>
        <end position="57"/>
    </location>
</feature>
<accession>A0A644WQI6</accession>
<organism evidence="2">
    <name type="scientific">bioreactor metagenome</name>
    <dbReference type="NCBI Taxonomy" id="1076179"/>
    <lineage>
        <taxon>unclassified sequences</taxon>
        <taxon>metagenomes</taxon>
        <taxon>ecological metagenomes</taxon>
    </lineage>
</organism>
<evidence type="ECO:0000256" key="1">
    <source>
        <dbReference type="SAM" id="Phobius"/>
    </source>
</evidence>
<name>A0A644WQI6_9ZZZZ</name>
<comment type="caution">
    <text evidence="2">The sequence shown here is derived from an EMBL/GenBank/DDBJ whole genome shotgun (WGS) entry which is preliminary data.</text>
</comment>
<dbReference type="AlphaFoldDB" id="A0A644WQI6"/>
<dbReference type="EMBL" id="VSSQ01001202">
    <property type="protein sequence ID" value="MPM06145.1"/>
    <property type="molecule type" value="Genomic_DNA"/>
</dbReference>
<proteinExistence type="predicted"/>
<protein>
    <recommendedName>
        <fullName evidence="3">DUF3955 domain-containing protein</fullName>
    </recommendedName>
</protein>
<gene>
    <name evidence="2" type="ORF">SDC9_52441</name>
</gene>
<sequence length="66" mass="7325">MSPLILGVCIYILGFIIASLSSSIFDGGQIEFSYYYAIIFSILYLSAIVGISTSLILKELRNNRNQ</sequence>
<keyword evidence="1" id="KW-0812">Transmembrane</keyword>